<name>A0A818Y6K4_9BILA</name>
<organism evidence="2 3">
    <name type="scientific">Rotaria socialis</name>
    <dbReference type="NCBI Taxonomy" id="392032"/>
    <lineage>
        <taxon>Eukaryota</taxon>
        <taxon>Metazoa</taxon>
        <taxon>Spiralia</taxon>
        <taxon>Gnathifera</taxon>
        <taxon>Rotifera</taxon>
        <taxon>Eurotatoria</taxon>
        <taxon>Bdelloidea</taxon>
        <taxon>Philodinida</taxon>
        <taxon>Philodinidae</taxon>
        <taxon>Rotaria</taxon>
    </lineage>
</organism>
<proteinExistence type="predicted"/>
<dbReference type="AlphaFoldDB" id="A0A818Y6K4"/>
<protein>
    <submittedName>
        <fullName evidence="2">Uncharacterized protein</fullName>
    </submittedName>
</protein>
<feature type="region of interest" description="Disordered" evidence="1">
    <location>
        <begin position="107"/>
        <end position="163"/>
    </location>
</feature>
<accession>A0A818Y6K4</accession>
<reference evidence="2" key="1">
    <citation type="submission" date="2021-02" db="EMBL/GenBank/DDBJ databases">
        <authorList>
            <person name="Nowell W R."/>
        </authorList>
    </citation>
    <scope>NUCLEOTIDE SEQUENCE</scope>
</reference>
<feature type="compositionally biased region" description="Basic residues" evidence="1">
    <location>
        <begin position="125"/>
        <end position="153"/>
    </location>
</feature>
<evidence type="ECO:0000313" key="2">
    <source>
        <dbReference type="EMBL" id="CAF3746860.1"/>
    </source>
</evidence>
<feature type="compositionally biased region" description="Polar residues" evidence="1">
    <location>
        <begin position="112"/>
        <end position="123"/>
    </location>
</feature>
<feature type="compositionally biased region" description="Polar residues" evidence="1">
    <location>
        <begin position="763"/>
        <end position="777"/>
    </location>
</feature>
<gene>
    <name evidence="2" type="ORF">GRG538_LOCUS31172</name>
</gene>
<dbReference type="Proteomes" id="UP000663872">
    <property type="component" value="Unassembled WGS sequence"/>
</dbReference>
<comment type="caution">
    <text evidence="2">The sequence shown here is derived from an EMBL/GenBank/DDBJ whole genome shotgun (WGS) entry which is preliminary data.</text>
</comment>
<sequence>MSRQYSSWAANQALINPDLTTMKLATVMGNEQGQLKHLERVEAIPHMYINLDAPPPPPPLSTATMTATNFDTRATQPMMMSRQNSSFFAAPPVISTPINAQTKMWPAEKPTKNASTFESASSTSKRSHKHKHHHHHHSDKHHHHHHHSRRNRAKSAESIRNRPNQTLVSSSKMMMANPQYVEQDQQQQQSQQMVVYREVPNGEGYAVDPNGLATVPYQTQNETVAVDDQQTPCFVYRDGNFQQQPQRIVTDGIPQQIFYNQDQDTKFIQRKIPLHPIQNQMISHRVASCNETQVGHHSPHIYAQPPSIMKHNSCTPTGCNVQEIERIYVENDCCCCRPTSTMNCTSDSCFIQQADGTFCLSQQQQQQQQQPSSQIVYCTEPNQHEYHCTSNNNNNIIQQTISPGQQQFVYVDNLPTSMQPTMINQIPVFNSLSTNAGTASSIISLPQSQLQRATSFLVQQQPQPQQLQIIQQPQSLQVLQQHQPMQIIQQPQPLQLIQSTQPQFLQIASPASQTIQAQPVLQTLQMPTSSVAASPQILYQRPYDPIVMPVQNQQMAIANPNVLALSQPSYAPSRVMPSTQATQPDGANMFRHALIRTVAGRAGLPVPSTASNNGAIQLMQPTITAQTVTNPNLLLAGGVNRSGSLPIIPLTPGGLLIPFQPSETRGLRPGPLPRAGGYGSNLQNFTDIQQQIDQKRAQLTQSLQQAVLNNQRSSPPIISATARNQNNPYASGNIFATGTRPGGTTGYTQSNTTGISYSQPSFAAGNIRSNTSGSSTGPYFPLRP</sequence>
<evidence type="ECO:0000256" key="1">
    <source>
        <dbReference type="SAM" id="MobiDB-lite"/>
    </source>
</evidence>
<dbReference type="EMBL" id="CAJNYT010005471">
    <property type="protein sequence ID" value="CAF3746860.1"/>
    <property type="molecule type" value="Genomic_DNA"/>
</dbReference>
<evidence type="ECO:0000313" key="3">
    <source>
        <dbReference type="Proteomes" id="UP000663872"/>
    </source>
</evidence>
<feature type="region of interest" description="Disordered" evidence="1">
    <location>
        <begin position="763"/>
        <end position="784"/>
    </location>
</feature>